<name>A0ABD3N6H6_9STRA</name>
<dbReference type="InterPro" id="IPR011990">
    <property type="entry name" value="TPR-like_helical_dom_sf"/>
</dbReference>
<reference evidence="4 5" key="1">
    <citation type="submission" date="2024-10" db="EMBL/GenBank/DDBJ databases">
        <title>Updated reference genomes for cyclostephanoid diatoms.</title>
        <authorList>
            <person name="Roberts W.R."/>
            <person name="Alverson A.J."/>
        </authorList>
    </citation>
    <scope>NUCLEOTIDE SEQUENCE [LARGE SCALE GENOMIC DNA]</scope>
    <source>
        <strain evidence="4 5">AJA010-31</strain>
    </source>
</reference>
<dbReference type="AlphaFoldDB" id="A0ABD3N6H6"/>
<dbReference type="Pfam" id="PF13812">
    <property type="entry name" value="PPR_3"/>
    <property type="match status" value="2"/>
</dbReference>
<keyword evidence="1" id="KW-0677">Repeat</keyword>
<feature type="repeat" description="PPR" evidence="2">
    <location>
        <begin position="326"/>
        <end position="356"/>
    </location>
</feature>
<dbReference type="NCBIfam" id="TIGR00756">
    <property type="entry name" value="PPR"/>
    <property type="match status" value="1"/>
</dbReference>
<dbReference type="Gene3D" id="1.25.40.10">
    <property type="entry name" value="Tetratricopeptide repeat domain"/>
    <property type="match status" value="4"/>
</dbReference>
<evidence type="ECO:0000256" key="3">
    <source>
        <dbReference type="SAM" id="MobiDB-lite"/>
    </source>
</evidence>
<feature type="compositionally biased region" description="Basic and acidic residues" evidence="3">
    <location>
        <begin position="75"/>
        <end position="88"/>
    </location>
</feature>
<dbReference type="Proteomes" id="UP001530400">
    <property type="component" value="Unassembled WGS sequence"/>
</dbReference>
<keyword evidence="5" id="KW-1185">Reference proteome</keyword>
<protein>
    <recommendedName>
        <fullName evidence="6">Pentacotripeptide-repeat region of PRORP domain-containing protein</fullName>
    </recommendedName>
</protein>
<dbReference type="InterPro" id="IPR051222">
    <property type="entry name" value="PPR/CCM1_RNA-binding"/>
</dbReference>
<feature type="compositionally biased region" description="Polar residues" evidence="3">
    <location>
        <begin position="89"/>
        <end position="111"/>
    </location>
</feature>
<evidence type="ECO:0000313" key="4">
    <source>
        <dbReference type="EMBL" id="KAL3771655.1"/>
    </source>
</evidence>
<dbReference type="EMBL" id="JALLPJ020001283">
    <property type="protein sequence ID" value="KAL3771655.1"/>
    <property type="molecule type" value="Genomic_DNA"/>
</dbReference>
<dbReference type="PROSITE" id="PS51375">
    <property type="entry name" value="PPR"/>
    <property type="match status" value="1"/>
</dbReference>
<evidence type="ECO:0008006" key="6">
    <source>
        <dbReference type="Google" id="ProtNLM"/>
    </source>
</evidence>
<evidence type="ECO:0000313" key="5">
    <source>
        <dbReference type="Proteomes" id="UP001530400"/>
    </source>
</evidence>
<accession>A0ABD3N6H6</accession>
<gene>
    <name evidence="4" type="ORF">ACHAWO_001716</name>
</gene>
<dbReference type="PANTHER" id="PTHR47942">
    <property type="entry name" value="TETRATRICOPEPTIDE REPEAT (TPR)-LIKE SUPERFAMILY PROTEIN-RELATED"/>
    <property type="match status" value="1"/>
</dbReference>
<evidence type="ECO:0000256" key="2">
    <source>
        <dbReference type="PROSITE-ProRule" id="PRU00708"/>
    </source>
</evidence>
<organism evidence="4 5">
    <name type="scientific">Cyclotella atomus</name>
    <dbReference type="NCBI Taxonomy" id="382360"/>
    <lineage>
        <taxon>Eukaryota</taxon>
        <taxon>Sar</taxon>
        <taxon>Stramenopiles</taxon>
        <taxon>Ochrophyta</taxon>
        <taxon>Bacillariophyta</taxon>
        <taxon>Coscinodiscophyceae</taxon>
        <taxon>Thalassiosirophycidae</taxon>
        <taxon>Stephanodiscales</taxon>
        <taxon>Stephanodiscaceae</taxon>
        <taxon>Cyclotella</taxon>
    </lineage>
</organism>
<dbReference type="InterPro" id="IPR002885">
    <property type="entry name" value="PPR_rpt"/>
</dbReference>
<sequence>MRQVARSLHRALQARHPLLRNRCICPPTLSSSTTTDGCTKTTSCTTRNFTFKSLLDDMHYEPDVKSSTNKRAGHKDRNDRTYKNEGKSNRPNLRYNGSGSGSDFTPRNQSISSNTFSALEKRTAQHLKSFPSEDEDSKLLSRWHRTTNELVMEWTKLWGRGRACHQVTPQQIVQGVSLVDDLMNKLLDVIKREVERAVDKSGVARALVPPSPAVTDPKKRALDTEICCQMIALGWSRCDPKCSPKNAAKRAQVILKRLEEITQLYDCLPERDARGLSFARREIVPTTRLYNHVLSCWSRSLSPDAECCALELFKRMASGNAYTLPDEISYNNILNLYANKGDVEKAEALLRQMEQPSDEYQPLQNQFPRNNDIKPDVFSYSIVINAIKKRFLTNHDMNDPARAEKIVTEMVKKGVMPNEVCFSTVLTMYTEGDRILRGKKNFGRNWKNRGSNEMRNIGWGSENANRALDWMIELFERGDDVQVNSQHFTTVIDAISKSGRGVEGAKKCEQLCDRLISFYEESGADHLRPRPECFGAVINAWSKADEEYSSAERAEAALDKMETYFLKERKDRKYMLSNIAYNLVIDAWSRRYGNDAAHRAERVLDRMIHMYDLTGNKQLRPDVISFTSVMKAYVGHPDGGKKALEMLEEMNKQCTDGNLQAKADAKTISIAIDACVKNGLVADASRLFDEVEDKYKNIVMANTLLTAYKGRGAQAEALLRKMIGLSNQGYRKCSPDSTTYSLSISAWGSTRNVSNQQRLDRARALFDECIQGYLNGNEQLKPESTHFNILANFVSTSDHSDKDMLVLSLIRDMEKIGCSPCIVSFNILIKACAGIEGTAKRKGKSLQIAASAFNSIESAGLKADSITYTSMVHAILELSETSEHKVNTLSGIFQRCCVDGCLNQHILNILTERLTAEEFSAITGGLEGYEESIQIGRLPARWSKNAIVLST</sequence>
<comment type="caution">
    <text evidence="4">The sequence shown here is derived from an EMBL/GenBank/DDBJ whole genome shotgun (WGS) entry which is preliminary data.</text>
</comment>
<dbReference type="Pfam" id="PF01535">
    <property type="entry name" value="PPR"/>
    <property type="match status" value="2"/>
</dbReference>
<proteinExistence type="predicted"/>
<feature type="region of interest" description="Disordered" evidence="3">
    <location>
        <begin position="62"/>
        <end position="111"/>
    </location>
</feature>
<evidence type="ECO:0000256" key="1">
    <source>
        <dbReference type="ARBA" id="ARBA00022737"/>
    </source>
</evidence>
<dbReference type="PANTHER" id="PTHR47942:SF63">
    <property type="entry name" value="PENTATRICOPEPTIDE REPEAT-CONTAINING PROTEIN"/>
    <property type="match status" value="1"/>
</dbReference>